<dbReference type="Proteomes" id="UP000198211">
    <property type="component" value="Unassembled WGS sequence"/>
</dbReference>
<gene>
    <name evidence="1" type="ORF">PHMEG_0009995</name>
</gene>
<evidence type="ECO:0000313" key="2">
    <source>
        <dbReference type="Proteomes" id="UP000198211"/>
    </source>
</evidence>
<sequence>MRAYATANGMTVRLDPGKHGGAFLTCKCEGGEECRFKVTAHRTKSEGQNGYVIGKCQLEHNQCGRVAKLTSAQIRHEPVVISLVASDVSISARAIAEHVQ</sequence>
<dbReference type="OrthoDB" id="139945at2759"/>
<dbReference type="EMBL" id="NBNE01000971">
    <property type="protein sequence ID" value="OWZ16237.1"/>
    <property type="molecule type" value="Genomic_DNA"/>
</dbReference>
<keyword evidence="2" id="KW-1185">Reference proteome</keyword>
<name>A0A225WGU7_9STRA</name>
<protein>
    <submittedName>
        <fullName evidence="1">Uncharacterized protein</fullName>
    </submittedName>
</protein>
<proteinExistence type="predicted"/>
<dbReference type="AlphaFoldDB" id="A0A225WGU7"/>
<comment type="caution">
    <text evidence="1">The sequence shown here is derived from an EMBL/GenBank/DDBJ whole genome shotgun (WGS) entry which is preliminary data.</text>
</comment>
<reference evidence="2" key="1">
    <citation type="submission" date="2017-03" db="EMBL/GenBank/DDBJ databases">
        <title>Phytopthora megakarya and P. palmivora, two closely related causual agents of cacao black pod achieved similar genome size and gene model numbers by different mechanisms.</title>
        <authorList>
            <person name="Ali S."/>
            <person name="Shao J."/>
            <person name="Larry D.J."/>
            <person name="Kronmiller B."/>
            <person name="Shen D."/>
            <person name="Strem M.D."/>
            <person name="Melnick R.L."/>
            <person name="Guiltinan M.J."/>
            <person name="Tyler B.M."/>
            <person name="Meinhardt L.W."/>
            <person name="Bailey B.A."/>
        </authorList>
    </citation>
    <scope>NUCLEOTIDE SEQUENCE [LARGE SCALE GENOMIC DNA]</scope>
    <source>
        <strain evidence="2">zdho120</strain>
    </source>
</reference>
<accession>A0A225WGU7</accession>
<organism evidence="1 2">
    <name type="scientific">Phytophthora megakarya</name>
    <dbReference type="NCBI Taxonomy" id="4795"/>
    <lineage>
        <taxon>Eukaryota</taxon>
        <taxon>Sar</taxon>
        <taxon>Stramenopiles</taxon>
        <taxon>Oomycota</taxon>
        <taxon>Peronosporomycetes</taxon>
        <taxon>Peronosporales</taxon>
        <taxon>Peronosporaceae</taxon>
        <taxon>Phytophthora</taxon>
    </lineage>
</organism>
<evidence type="ECO:0000313" key="1">
    <source>
        <dbReference type="EMBL" id="OWZ16237.1"/>
    </source>
</evidence>